<dbReference type="Pfam" id="PF01149">
    <property type="entry name" value="Fapy_DNA_glyco"/>
    <property type="match status" value="1"/>
</dbReference>
<dbReference type="InterPro" id="IPR015886">
    <property type="entry name" value="H2TH_FPG"/>
</dbReference>
<evidence type="ECO:0000256" key="13">
    <source>
        <dbReference type="ARBA" id="ARBA00023295"/>
    </source>
</evidence>
<dbReference type="PROSITE" id="PS01242">
    <property type="entry name" value="ZF_FPG_1"/>
    <property type="match status" value="1"/>
</dbReference>
<evidence type="ECO:0000313" key="19">
    <source>
        <dbReference type="EMBL" id="MBY8881982.1"/>
    </source>
</evidence>
<dbReference type="CDD" id="cd08966">
    <property type="entry name" value="EcFpg-like_N"/>
    <property type="match status" value="1"/>
</dbReference>
<keyword evidence="4" id="KW-0479">Metal-binding</keyword>
<keyword evidence="20" id="KW-1185">Reference proteome</keyword>
<comment type="catalytic activity">
    <reaction evidence="14">
        <text>2'-deoxyribonucleotide-(2'-deoxyribose 5'-phosphate)-2'-deoxyribonucleotide-DNA = a 3'-end 2'-deoxyribonucleotide-(2,3-dehydro-2,3-deoxyribose 5'-phosphate)-DNA + a 5'-end 5'-phospho-2'-deoxyribonucleoside-DNA + H(+)</text>
        <dbReference type="Rhea" id="RHEA:66592"/>
        <dbReference type="Rhea" id="RHEA-COMP:13180"/>
        <dbReference type="Rhea" id="RHEA-COMP:16897"/>
        <dbReference type="Rhea" id="RHEA-COMP:17067"/>
        <dbReference type="ChEBI" id="CHEBI:15378"/>
        <dbReference type="ChEBI" id="CHEBI:136412"/>
        <dbReference type="ChEBI" id="CHEBI:157695"/>
        <dbReference type="ChEBI" id="CHEBI:167181"/>
        <dbReference type="EC" id="4.2.99.18"/>
    </reaction>
</comment>
<dbReference type="Proteomes" id="UP000778578">
    <property type="component" value="Unassembled WGS sequence"/>
</dbReference>
<reference evidence="19 20" key="1">
    <citation type="submission" date="2021-08" db="EMBL/GenBank/DDBJ databases">
        <title>WGS of actinomycetes from Thailand.</title>
        <authorList>
            <person name="Thawai C."/>
        </authorList>
    </citation>
    <scope>NUCLEOTIDE SEQUENCE [LARGE SCALE GENOMIC DNA]</scope>
    <source>
        <strain evidence="19 20">PLK6-54</strain>
    </source>
</reference>
<dbReference type="PANTHER" id="PTHR22993:SF9">
    <property type="entry name" value="FORMAMIDOPYRIMIDINE-DNA GLYCOSYLASE"/>
    <property type="match status" value="1"/>
</dbReference>
<sequence>MPELPDVEGFRDVLDSCGTGRRVEKVEVADAGVLRGVSAARLRRALEGRRLAAPERRGKYLILRTDGDAAVLLHFGMTGRLLCCSPGEPAHRYDRVRFGLTGGRDLRYQDQRKLQGLRLADDEAAVERALAGQGPDALSLDREPFLDLLAGRRARIKTVLMDQSVLAGLGNLLADEILWRARVHPARPADRLSAEEGRHLYGAMRQVLRLSVRAGRVPGRPSWLTGHREGRERTCPRCSTSLGSIRVSGRTTVFCPHCQPRQVGPTARRPRRAGGDPPGASHRRNG</sequence>
<dbReference type="InterPro" id="IPR015887">
    <property type="entry name" value="DNA_glyclase_Znf_dom_DNA_BS"/>
</dbReference>
<dbReference type="PROSITE" id="PS51068">
    <property type="entry name" value="FPG_CAT"/>
    <property type="match status" value="1"/>
</dbReference>
<dbReference type="SMART" id="SM01232">
    <property type="entry name" value="H2TH"/>
    <property type="match status" value="1"/>
</dbReference>
<evidence type="ECO:0000256" key="12">
    <source>
        <dbReference type="ARBA" id="ARBA00023268"/>
    </source>
</evidence>
<dbReference type="InterPro" id="IPR010979">
    <property type="entry name" value="Ribosomal_uS13-like_H2TH"/>
</dbReference>
<dbReference type="SMART" id="SM00898">
    <property type="entry name" value="Fapy_DNA_glyco"/>
    <property type="match status" value="1"/>
</dbReference>
<evidence type="ECO:0000256" key="11">
    <source>
        <dbReference type="ARBA" id="ARBA00023239"/>
    </source>
</evidence>
<evidence type="ECO:0000256" key="2">
    <source>
        <dbReference type="ARBA" id="ARBA00001947"/>
    </source>
</evidence>
<dbReference type="SUPFAM" id="SSF81624">
    <property type="entry name" value="N-terminal domain of MutM-like DNA repair proteins"/>
    <property type="match status" value="1"/>
</dbReference>
<name>A0ABS7QFQ5_9ACTN</name>
<protein>
    <submittedName>
        <fullName evidence="19">Fpg/Nei family DNA glycosylase</fullName>
    </submittedName>
</protein>
<evidence type="ECO:0000256" key="16">
    <source>
        <dbReference type="SAM" id="MobiDB-lite"/>
    </source>
</evidence>
<dbReference type="PROSITE" id="PS51066">
    <property type="entry name" value="ZF_FPG_2"/>
    <property type="match status" value="1"/>
</dbReference>
<evidence type="ECO:0000259" key="17">
    <source>
        <dbReference type="PROSITE" id="PS51066"/>
    </source>
</evidence>
<evidence type="ECO:0000256" key="10">
    <source>
        <dbReference type="ARBA" id="ARBA00023204"/>
    </source>
</evidence>
<evidence type="ECO:0000256" key="9">
    <source>
        <dbReference type="ARBA" id="ARBA00023125"/>
    </source>
</evidence>
<dbReference type="InterPro" id="IPR012319">
    <property type="entry name" value="FPG_cat"/>
</dbReference>
<keyword evidence="11" id="KW-0456">Lyase</keyword>
<dbReference type="Gene3D" id="1.10.8.50">
    <property type="match status" value="1"/>
</dbReference>
<dbReference type="PANTHER" id="PTHR22993">
    <property type="entry name" value="FORMAMIDOPYRIMIDINE-DNA GLYCOSYLASE"/>
    <property type="match status" value="1"/>
</dbReference>
<evidence type="ECO:0000256" key="4">
    <source>
        <dbReference type="ARBA" id="ARBA00022723"/>
    </source>
</evidence>
<dbReference type="InterPro" id="IPR000214">
    <property type="entry name" value="Znf_DNA_glyclase/AP_lyase"/>
</dbReference>
<dbReference type="SUPFAM" id="SSF46946">
    <property type="entry name" value="S13-like H2TH domain"/>
    <property type="match status" value="1"/>
</dbReference>
<keyword evidence="7" id="KW-0378">Hydrolase</keyword>
<keyword evidence="13" id="KW-0326">Glycosidase</keyword>
<accession>A0ABS7QFQ5</accession>
<comment type="catalytic activity">
    <reaction evidence="1">
        <text>Hydrolysis of DNA containing ring-opened 7-methylguanine residues, releasing 2,6-diamino-4-hydroxy-5-(N-methyl)formamidopyrimidine.</text>
        <dbReference type="EC" id="3.2.2.23"/>
    </reaction>
</comment>
<dbReference type="SUPFAM" id="SSF57716">
    <property type="entry name" value="Glucocorticoid receptor-like (DNA-binding domain)"/>
    <property type="match status" value="1"/>
</dbReference>
<keyword evidence="12" id="KW-0511">Multifunctional enzyme</keyword>
<feature type="region of interest" description="Disordered" evidence="16">
    <location>
        <begin position="259"/>
        <end position="286"/>
    </location>
</feature>
<keyword evidence="9" id="KW-0238">DNA-binding</keyword>
<evidence type="ECO:0000256" key="3">
    <source>
        <dbReference type="ARBA" id="ARBA00009409"/>
    </source>
</evidence>
<evidence type="ECO:0000256" key="14">
    <source>
        <dbReference type="ARBA" id="ARBA00044632"/>
    </source>
</evidence>
<organism evidence="19 20">
    <name type="scientific">Actinacidiphila acidipaludis</name>
    <dbReference type="NCBI Taxonomy" id="2873382"/>
    <lineage>
        <taxon>Bacteria</taxon>
        <taxon>Bacillati</taxon>
        <taxon>Actinomycetota</taxon>
        <taxon>Actinomycetes</taxon>
        <taxon>Kitasatosporales</taxon>
        <taxon>Streptomycetaceae</taxon>
        <taxon>Actinacidiphila</taxon>
    </lineage>
</organism>
<evidence type="ECO:0000256" key="8">
    <source>
        <dbReference type="ARBA" id="ARBA00022833"/>
    </source>
</evidence>
<dbReference type="Pfam" id="PF06831">
    <property type="entry name" value="H2TH"/>
    <property type="match status" value="1"/>
</dbReference>
<keyword evidence="10" id="KW-0234">DNA repair</keyword>
<evidence type="ECO:0000256" key="15">
    <source>
        <dbReference type="PROSITE-ProRule" id="PRU00391"/>
    </source>
</evidence>
<keyword evidence="8" id="KW-0862">Zinc</keyword>
<evidence type="ECO:0000256" key="1">
    <source>
        <dbReference type="ARBA" id="ARBA00001668"/>
    </source>
</evidence>
<dbReference type="Gene3D" id="3.20.190.10">
    <property type="entry name" value="MutM-like, N-terminal"/>
    <property type="match status" value="1"/>
</dbReference>
<feature type="domain" description="FPG-type" evidence="17">
    <location>
        <begin position="227"/>
        <end position="260"/>
    </location>
</feature>
<evidence type="ECO:0000313" key="20">
    <source>
        <dbReference type="Proteomes" id="UP000778578"/>
    </source>
</evidence>
<evidence type="ECO:0000256" key="5">
    <source>
        <dbReference type="ARBA" id="ARBA00022763"/>
    </source>
</evidence>
<dbReference type="InterPro" id="IPR035937">
    <property type="entry name" value="FPG_N"/>
</dbReference>
<comment type="cofactor">
    <cofactor evidence="2">
        <name>Zn(2+)</name>
        <dbReference type="ChEBI" id="CHEBI:29105"/>
    </cofactor>
</comment>
<keyword evidence="5" id="KW-0227">DNA damage</keyword>
<dbReference type="InterPro" id="IPR010663">
    <property type="entry name" value="Znf_FPG/IleRS"/>
</dbReference>
<keyword evidence="6 15" id="KW-0863">Zinc-finger</keyword>
<evidence type="ECO:0000259" key="18">
    <source>
        <dbReference type="PROSITE" id="PS51068"/>
    </source>
</evidence>
<gene>
    <name evidence="19" type="ORF">K7862_30755</name>
</gene>
<comment type="caution">
    <text evidence="19">The sequence shown here is derived from an EMBL/GenBank/DDBJ whole genome shotgun (WGS) entry which is preliminary data.</text>
</comment>
<evidence type="ECO:0000256" key="6">
    <source>
        <dbReference type="ARBA" id="ARBA00022771"/>
    </source>
</evidence>
<comment type="similarity">
    <text evidence="3">Belongs to the FPG family.</text>
</comment>
<dbReference type="Pfam" id="PF06827">
    <property type="entry name" value="zf-FPG_IleRS"/>
    <property type="match status" value="1"/>
</dbReference>
<dbReference type="RefSeq" id="WP_222968112.1">
    <property type="nucleotide sequence ID" value="NZ_JAINZZ010000060.1"/>
</dbReference>
<proteinExistence type="inferred from homology"/>
<feature type="domain" description="Formamidopyrimidine-DNA glycosylase catalytic" evidence="18">
    <location>
        <begin position="2"/>
        <end position="115"/>
    </location>
</feature>
<dbReference type="EMBL" id="JAINZZ010000060">
    <property type="protein sequence ID" value="MBY8881982.1"/>
    <property type="molecule type" value="Genomic_DNA"/>
</dbReference>
<evidence type="ECO:0000256" key="7">
    <source>
        <dbReference type="ARBA" id="ARBA00022801"/>
    </source>
</evidence>